<evidence type="ECO:0000313" key="3">
    <source>
        <dbReference type="EMBL" id="KAK9083924.1"/>
    </source>
</evidence>
<proteinExistence type="predicted"/>
<keyword evidence="4" id="KW-1185">Reference proteome</keyword>
<sequence length="347" mass="38158">MASMLRTALLSIMLMATLPLTIAVAYSTIGDGPWTTGDHDYQQWANSKSFQVGDSISMYRAGSKYLGAQVFNINLHISLFSIFDVWCMFSYTPTHHNGLQVRREAFDSCDKAKPLRVFTSGADIIDLNDTDKHEGMHIKMTRHRRETTGAPPPLLRAPLRRFGYSADQQPLPSAPLPRTSLLPCRGPCFVSALLPAQLLPLLPPPLLPPLLLSCYPSFRRFNSDGPHAQRLALSAHSALPPVWGLRSASVEWMPQQFKGTHSAVRVVGLDMVHPHHLNQIQSKVAGDEDKGVVGGLHGRVPFDEGASRGDGLPPRSVHQQELGLGHWLEEKGQKFGSVQARHAAPVP</sequence>
<organism evidence="3 4">
    <name type="scientific">Stephania cephalantha</name>
    <dbReference type="NCBI Taxonomy" id="152367"/>
    <lineage>
        <taxon>Eukaryota</taxon>
        <taxon>Viridiplantae</taxon>
        <taxon>Streptophyta</taxon>
        <taxon>Embryophyta</taxon>
        <taxon>Tracheophyta</taxon>
        <taxon>Spermatophyta</taxon>
        <taxon>Magnoliopsida</taxon>
        <taxon>Ranunculales</taxon>
        <taxon>Menispermaceae</taxon>
        <taxon>Menispermoideae</taxon>
        <taxon>Cissampelideae</taxon>
        <taxon>Stephania</taxon>
    </lineage>
</organism>
<comment type="caution">
    <text evidence="3">The sequence shown here is derived from an EMBL/GenBank/DDBJ whole genome shotgun (WGS) entry which is preliminary data.</text>
</comment>
<dbReference type="InterPro" id="IPR003245">
    <property type="entry name" value="Phytocyanin_dom"/>
</dbReference>
<accession>A0AAP0HEB2</accession>
<feature type="chain" id="PRO_5043053047" description="Phytocyanin domain-containing protein" evidence="1">
    <location>
        <begin position="24"/>
        <end position="347"/>
    </location>
</feature>
<dbReference type="GO" id="GO:0009055">
    <property type="term" value="F:electron transfer activity"/>
    <property type="evidence" value="ECO:0007669"/>
    <property type="project" value="InterPro"/>
</dbReference>
<dbReference type="Pfam" id="PF02298">
    <property type="entry name" value="Cu_bind_like"/>
    <property type="match status" value="1"/>
</dbReference>
<evidence type="ECO:0000259" key="2">
    <source>
        <dbReference type="Pfam" id="PF02298"/>
    </source>
</evidence>
<keyword evidence="1" id="KW-0732">Signal</keyword>
<feature type="domain" description="Phytocyanin" evidence="2">
    <location>
        <begin position="80"/>
        <end position="131"/>
    </location>
</feature>
<dbReference type="InterPro" id="IPR008972">
    <property type="entry name" value="Cupredoxin"/>
</dbReference>
<evidence type="ECO:0000313" key="4">
    <source>
        <dbReference type="Proteomes" id="UP001419268"/>
    </source>
</evidence>
<feature type="signal peptide" evidence="1">
    <location>
        <begin position="1"/>
        <end position="23"/>
    </location>
</feature>
<protein>
    <recommendedName>
        <fullName evidence="2">Phytocyanin domain-containing protein</fullName>
    </recommendedName>
</protein>
<evidence type="ECO:0000256" key="1">
    <source>
        <dbReference type="SAM" id="SignalP"/>
    </source>
</evidence>
<dbReference type="AlphaFoldDB" id="A0AAP0HEB2"/>
<dbReference type="Proteomes" id="UP001419268">
    <property type="component" value="Unassembled WGS sequence"/>
</dbReference>
<gene>
    <name evidence="3" type="ORF">Scep_030395</name>
</gene>
<dbReference type="EMBL" id="JBBNAG010000013">
    <property type="protein sequence ID" value="KAK9083924.1"/>
    <property type="molecule type" value="Genomic_DNA"/>
</dbReference>
<dbReference type="Gene3D" id="2.60.40.420">
    <property type="entry name" value="Cupredoxins - blue copper proteins"/>
    <property type="match status" value="1"/>
</dbReference>
<reference evidence="3 4" key="1">
    <citation type="submission" date="2024-01" db="EMBL/GenBank/DDBJ databases">
        <title>Genome assemblies of Stephania.</title>
        <authorList>
            <person name="Yang L."/>
        </authorList>
    </citation>
    <scope>NUCLEOTIDE SEQUENCE [LARGE SCALE GENOMIC DNA]</scope>
    <source>
        <strain evidence="3">JXDWG</strain>
        <tissue evidence="3">Leaf</tissue>
    </source>
</reference>
<name>A0AAP0HEB2_9MAGN</name>
<dbReference type="SUPFAM" id="SSF49503">
    <property type="entry name" value="Cupredoxins"/>
    <property type="match status" value="1"/>
</dbReference>